<feature type="compositionally biased region" description="Low complexity" evidence="2">
    <location>
        <begin position="55"/>
        <end position="73"/>
    </location>
</feature>
<sequence>MADTSLDDFFAKKDKSKKKSKSKIKYTTTDTIARNLEDGGKKIEKVVKKEKEKNVSSVVGLSSTSSSTSTTSSNITQQVAEDVTVSVLEENDEEWHEFEEKEKDYSGLKVQALSLVEKEKEEEQNKENSSQEGGETARNTDSQSGPWKMSTSNSLESPQLQMVEEPKTSGGAYRPPHMRNTAAAVTPSKRNPKSAPDVGSELHFPSLSAAVDASKAGMSEQKWGEKQFQSVKHGLKSKDDIRSSAPQLDLENKYAALHQDLN</sequence>
<feature type="compositionally biased region" description="Basic and acidic residues" evidence="2">
    <location>
        <begin position="116"/>
        <end position="126"/>
    </location>
</feature>
<accession>A0ABM1BHS6</accession>
<protein>
    <submittedName>
        <fullName evidence="4">Protein CDV3 homolog A-like</fullName>
    </submittedName>
</protein>
<evidence type="ECO:0000313" key="4">
    <source>
        <dbReference type="RefSeq" id="XP_013782263.1"/>
    </source>
</evidence>
<dbReference type="InterPro" id="IPR026806">
    <property type="entry name" value="CDV3"/>
</dbReference>
<dbReference type="Pfam" id="PF15359">
    <property type="entry name" value="CDV3"/>
    <property type="match status" value="1"/>
</dbReference>
<evidence type="ECO:0000256" key="1">
    <source>
        <dbReference type="ARBA" id="ARBA00006062"/>
    </source>
</evidence>
<feature type="region of interest" description="Disordered" evidence="2">
    <location>
        <begin position="114"/>
        <end position="201"/>
    </location>
</feature>
<feature type="region of interest" description="Disordered" evidence="2">
    <location>
        <begin position="213"/>
        <end position="247"/>
    </location>
</feature>
<dbReference type="GeneID" id="106466517"/>
<name>A0ABM1BHS6_LIMPO</name>
<feature type="compositionally biased region" description="Polar residues" evidence="2">
    <location>
        <begin position="137"/>
        <end position="160"/>
    </location>
</feature>
<reference evidence="4" key="1">
    <citation type="submission" date="2025-08" db="UniProtKB">
        <authorList>
            <consortium name="RefSeq"/>
        </authorList>
    </citation>
    <scope>IDENTIFICATION</scope>
    <source>
        <tissue evidence="4">Muscle</tissue>
    </source>
</reference>
<evidence type="ECO:0000313" key="3">
    <source>
        <dbReference type="Proteomes" id="UP000694941"/>
    </source>
</evidence>
<gene>
    <name evidence="4" type="primary">LOC106466517</name>
</gene>
<dbReference type="PANTHER" id="PTHR16284:SF13">
    <property type="entry name" value="PROTEIN CDV3 HOMOLOG"/>
    <property type="match status" value="1"/>
</dbReference>
<keyword evidence="3" id="KW-1185">Reference proteome</keyword>
<dbReference type="Proteomes" id="UP000694941">
    <property type="component" value="Unplaced"/>
</dbReference>
<comment type="similarity">
    <text evidence="1">Belongs to the CDV3 family.</text>
</comment>
<dbReference type="RefSeq" id="XP_013782263.1">
    <property type="nucleotide sequence ID" value="XM_013926809.2"/>
</dbReference>
<evidence type="ECO:0000256" key="2">
    <source>
        <dbReference type="SAM" id="MobiDB-lite"/>
    </source>
</evidence>
<dbReference type="PANTHER" id="PTHR16284">
    <property type="entry name" value="PROTEIN CDV3 HOMOLOG"/>
    <property type="match status" value="1"/>
</dbReference>
<organism evidence="3 4">
    <name type="scientific">Limulus polyphemus</name>
    <name type="common">Atlantic horseshoe crab</name>
    <dbReference type="NCBI Taxonomy" id="6850"/>
    <lineage>
        <taxon>Eukaryota</taxon>
        <taxon>Metazoa</taxon>
        <taxon>Ecdysozoa</taxon>
        <taxon>Arthropoda</taxon>
        <taxon>Chelicerata</taxon>
        <taxon>Merostomata</taxon>
        <taxon>Xiphosura</taxon>
        <taxon>Limulidae</taxon>
        <taxon>Limulus</taxon>
    </lineage>
</organism>
<proteinExistence type="inferred from homology"/>
<feature type="region of interest" description="Disordered" evidence="2">
    <location>
        <begin position="49"/>
        <end position="80"/>
    </location>
</feature>